<comment type="caution">
    <text evidence="13">The sequence shown here is derived from an EMBL/GenBank/DDBJ whole genome shotgun (WGS) entry which is preliminary data.</text>
</comment>
<reference evidence="13 14" key="1">
    <citation type="submission" date="2009-08" db="EMBL/GenBank/DDBJ databases">
        <authorList>
            <person name="Qin X."/>
            <person name="Bachman B."/>
            <person name="Battles P."/>
            <person name="Bell A."/>
            <person name="Bess C."/>
            <person name="Bickham C."/>
            <person name="Chaboub L."/>
            <person name="Chen D."/>
            <person name="Coyle M."/>
            <person name="Deiros D.R."/>
            <person name="Dinh H."/>
            <person name="Forbes L."/>
            <person name="Fowler G."/>
            <person name="Francisco L."/>
            <person name="Fu Q."/>
            <person name="Gubbala S."/>
            <person name="Hale W."/>
            <person name="Han Y."/>
            <person name="Hemphill L."/>
            <person name="Highlander S.K."/>
            <person name="Hirani K."/>
            <person name="Hogues M."/>
            <person name="Jackson L."/>
            <person name="Jakkamsetti A."/>
            <person name="Javaid M."/>
            <person name="Jiang H."/>
            <person name="Korchina V."/>
            <person name="Kovar C."/>
            <person name="Lara F."/>
            <person name="Lee S."/>
            <person name="Mata R."/>
            <person name="Mathew T."/>
            <person name="Moen C."/>
            <person name="Morales K."/>
            <person name="Munidasa M."/>
            <person name="Nazareth L."/>
            <person name="Ngo R."/>
            <person name="Nguyen L."/>
            <person name="Okwuonu G."/>
            <person name="Ongeri F."/>
            <person name="Patil S."/>
            <person name="Petrosino J."/>
            <person name="Pham C."/>
            <person name="Pham P."/>
            <person name="Pu L.-L."/>
            <person name="Puazo M."/>
            <person name="Raj R."/>
            <person name="Reid J."/>
            <person name="Rouhana J."/>
            <person name="Saada N."/>
            <person name="Shang Y."/>
            <person name="Simmons D."/>
            <person name="Thornton R."/>
            <person name="Warren J."/>
            <person name="Weissenberger G."/>
            <person name="Zhang J."/>
            <person name="Zhang L."/>
            <person name="Zhou C."/>
            <person name="Zhu D."/>
            <person name="Muzny D."/>
            <person name="Worley K."/>
            <person name="Gibbs R."/>
        </authorList>
    </citation>
    <scope>NUCLEOTIDE SEQUENCE [LARGE SCALE GENOMIC DNA]</scope>
    <source>
        <strain evidence="14">ATCC 15826 / DSM 8339 / NCTC 10426 / 6573</strain>
    </source>
</reference>
<dbReference type="STRING" id="2718.CHUV0807_1633"/>
<accession>C8NAK9</accession>
<dbReference type="SUPFAM" id="SSF54534">
    <property type="entry name" value="FKBP-like"/>
    <property type="match status" value="1"/>
</dbReference>
<evidence type="ECO:0000256" key="6">
    <source>
        <dbReference type="ARBA" id="ARBA00023136"/>
    </source>
</evidence>
<evidence type="ECO:0000256" key="2">
    <source>
        <dbReference type="ARBA" id="ARBA00022475"/>
    </source>
</evidence>
<dbReference type="PANTHER" id="PTHR47529:SF1">
    <property type="entry name" value="PERIPLASMIC CHAPERONE PPID"/>
    <property type="match status" value="1"/>
</dbReference>
<dbReference type="InterPro" id="IPR046357">
    <property type="entry name" value="PPIase_dom_sf"/>
</dbReference>
<dbReference type="Gene3D" id="1.10.4030.10">
    <property type="entry name" value="Porin chaperone SurA, peptide-binding domain"/>
    <property type="match status" value="1"/>
</dbReference>
<dbReference type="InterPro" id="IPR027304">
    <property type="entry name" value="Trigger_fact/SurA_dom_sf"/>
</dbReference>
<evidence type="ECO:0000313" key="13">
    <source>
        <dbReference type="EMBL" id="EEV88340.1"/>
    </source>
</evidence>
<feature type="transmembrane region" description="Helical" evidence="11">
    <location>
        <begin position="37"/>
        <end position="57"/>
    </location>
</feature>
<dbReference type="InterPro" id="IPR000297">
    <property type="entry name" value="PPIase_PpiC"/>
</dbReference>
<evidence type="ECO:0000256" key="11">
    <source>
        <dbReference type="SAM" id="Phobius"/>
    </source>
</evidence>
<comment type="similarity">
    <text evidence="8">Belongs to the PpiD chaperone family.</text>
</comment>
<dbReference type="EMBL" id="ACKY01000089">
    <property type="protein sequence ID" value="EEV88340.1"/>
    <property type="molecule type" value="Genomic_DNA"/>
</dbReference>
<dbReference type="SUPFAM" id="SSF109998">
    <property type="entry name" value="Triger factor/SurA peptide-binding domain-like"/>
    <property type="match status" value="1"/>
</dbReference>
<keyword evidence="4 11" id="KW-0812">Transmembrane</keyword>
<keyword evidence="3" id="KW-0997">Cell inner membrane</keyword>
<evidence type="ECO:0000256" key="5">
    <source>
        <dbReference type="ARBA" id="ARBA00022989"/>
    </source>
</evidence>
<name>C8NAK9_CARH6</name>
<feature type="domain" description="PpiC" evidence="12">
    <location>
        <begin position="212"/>
        <end position="356"/>
    </location>
</feature>
<dbReference type="Gene3D" id="3.10.50.40">
    <property type="match status" value="1"/>
</dbReference>
<evidence type="ECO:0000313" key="14">
    <source>
        <dbReference type="Proteomes" id="UP000004870"/>
    </source>
</evidence>
<proteinExistence type="inferred from homology"/>
<evidence type="ECO:0000256" key="7">
    <source>
        <dbReference type="ARBA" id="ARBA00023186"/>
    </source>
</evidence>
<keyword evidence="6 11" id="KW-0472">Membrane</keyword>
<keyword evidence="14" id="KW-1185">Reference proteome</keyword>
<dbReference type="Pfam" id="PF13145">
    <property type="entry name" value="Rotamase_2"/>
    <property type="match status" value="1"/>
</dbReference>
<organism evidence="13 14">
    <name type="scientific">Cardiobacterium hominis (strain ATCC 15826 / DSM 8339 / NCTC 10426 / 6573)</name>
    <dbReference type="NCBI Taxonomy" id="638300"/>
    <lineage>
        <taxon>Bacteria</taxon>
        <taxon>Pseudomonadati</taxon>
        <taxon>Pseudomonadota</taxon>
        <taxon>Gammaproteobacteria</taxon>
        <taxon>Cardiobacteriales</taxon>
        <taxon>Cardiobacteriaceae</taxon>
        <taxon>Cardiobacterium</taxon>
    </lineage>
</organism>
<gene>
    <name evidence="13" type="ORF">HMPREF0198_1537</name>
</gene>
<protein>
    <recommendedName>
        <fullName evidence="9">Periplasmic chaperone PpiD</fullName>
    </recommendedName>
    <alternativeName>
        <fullName evidence="10">Periplasmic folding chaperone</fullName>
    </alternativeName>
</protein>
<evidence type="ECO:0000256" key="1">
    <source>
        <dbReference type="ARBA" id="ARBA00004382"/>
    </source>
</evidence>
<evidence type="ECO:0000259" key="12">
    <source>
        <dbReference type="Pfam" id="PF13145"/>
    </source>
</evidence>
<dbReference type="Pfam" id="PF13624">
    <property type="entry name" value="SurA_N_3"/>
    <property type="match status" value="1"/>
</dbReference>
<evidence type="ECO:0000256" key="8">
    <source>
        <dbReference type="ARBA" id="ARBA00038408"/>
    </source>
</evidence>
<keyword evidence="7" id="KW-0143">Chaperone</keyword>
<dbReference type="Proteomes" id="UP000004870">
    <property type="component" value="Unassembled WGS sequence"/>
</dbReference>
<sequence>MPAIAGKKMRRYNPRLHLPTEPAPMLEDIREKKTNRITYLLVIIAGIGMLFIGVPYFNHGGETNIATVNGQEVPLRAYQEQYRDIQQQQPDLSETDLKQRAVRSLVERTLFQQQALNSRYRLPDSALYRIIKEQFGNDENYQQWLKSRGISAETYQQSVRSDQSIASYYSALQAAGGENNPLYQHYLQSAAQERGYTLYTIPRAPIAAAINVNDSALQKHYEAHGERYATPETVDINYTIYDIADLPVSDEQIAKARAASERRGGRYLIIDDAKAASDAAAAIKDGRKTFADYWQDIQNKTLAGESGELALAAKGKGTSPELDEALFALAKPGDVSPLIDSEYGKILVELGNIETGNRSDEELRRLAASENETAYTEHANQAFDAAQNGKGLAAITGITGGQTQSLSAITADSDAAPWLHEPKIQAQLFGAQALPDNKVGEPVEIGPQRTLFFTVSKREKPQPRPFADVRAQVETDYRNEQANTTLHERGDALKQALAESPEKAAALASEYQAKSETVAPANRYTTQNPLVLELFNQSARISSLDTPDGDLLVARLDSVRDGDPAQLPEPVRQTLTQAWQMQAISGVYKSMGDWLYRQAKISVNEEALQR</sequence>
<evidence type="ECO:0000256" key="4">
    <source>
        <dbReference type="ARBA" id="ARBA00022692"/>
    </source>
</evidence>
<evidence type="ECO:0000256" key="10">
    <source>
        <dbReference type="ARBA" id="ARBA00042775"/>
    </source>
</evidence>
<dbReference type="PANTHER" id="PTHR47529">
    <property type="entry name" value="PEPTIDYL-PROLYL CIS-TRANS ISOMERASE D"/>
    <property type="match status" value="1"/>
</dbReference>
<keyword evidence="2" id="KW-1003">Cell membrane</keyword>
<dbReference type="HOGENOM" id="CLU_447385_0_0_6"/>
<comment type="subcellular location">
    <subcellularLocation>
        <location evidence="1">Cell inner membrane</location>
        <topology evidence="1">Single-pass type II membrane protein</topology>
        <orientation evidence="1">Periplasmic side</orientation>
    </subcellularLocation>
</comment>
<dbReference type="GO" id="GO:0003755">
    <property type="term" value="F:peptidyl-prolyl cis-trans isomerase activity"/>
    <property type="evidence" value="ECO:0007669"/>
    <property type="project" value="InterPro"/>
</dbReference>
<dbReference type="AlphaFoldDB" id="C8NAK9"/>
<evidence type="ECO:0000256" key="3">
    <source>
        <dbReference type="ARBA" id="ARBA00022519"/>
    </source>
</evidence>
<dbReference type="GO" id="GO:0005886">
    <property type="term" value="C:plasma membrane"/>
    <property type="evidence" value="ECO:0007669"/>
    <property type="project" value="UniProtKB-SubCell"/>
</dbReference>
<evidence type="ECO:0000256" key="9">
    <source>
        <dbReference type="ARBA" id="ARBA00040743"/>
    </source>
</evidence>
<keyword evidence="5 11" id="KW-1133">Transmembrane helix</keyword>
<dbReference type="InterPro" id="IPR052029">
    <property type="entry name" value="PpiD_chaperone"/>
</dbReference>